<reference evidence="1" key="1">
    <citation type="submission" date="2014-11" db="EMBL/GenBank/DDBJ databases">
        <authorList>
            <person name="Amaro Gonzalez C."/>
        </authorList>
    </citation>
    <scope>NUCLEOTIDE SEQUENCE</scope>
</reference>
<sequence>MNEATVAFIEAMAPPTQNAFQIKRMSI</sequence>
<evidence type="ECO:0000313" key="1">
    <source>
        <dbReference type="EMBL" id="JAG99694.1"/>
    </source>
</evidence>
<reference evidence="1" key="2">
    <citation type="journal article" date="2015" name="Fish Shellfish Immunol.">
        <title>Early steps in the European eel (Anguilla anguilla)-Vibrio vulnificus interaction in the gills: Role of the RtxA13 toxin.</title>
        <authorList>
            <person name="Callol A."/>
            <person name="Pajuelo D."/>
            <person name="Ebbesson L."/>
            <person name="Teles M."/>
            <person name="MacKenzie S."/>
            <person name="Amaro C."/>
        </authorList>
    </citation>
    <scope>NUCLEOTIDE SEQUENCE</scope>
</reference>
<dbReference type="EMBL" id="GBXM01108882">
    <property type="protein sequence ID" value="JAG99694.1"/>
    <property type="molecule type" value="Transcribed_RNA"/>
</dbReference>
<organism evidence="1">
    <name type="scientific">Anguilla anguilla</name>
    <name type="common">European freshwater eel</name>
    <name type="synonym">Muraena anguilla</name>
    <dbReference type="NCBI Taxonomy" id="7936"/>
    <lineage>
        <taxon>Eukaryota</taxon>
        <taxon>Metazoa</taxon>
        <taxon>Chordata</taxon>
        <taxon>Craniata</taxon>
        <taxon>Vertebrata</taxon>
        <taxon>Euteleostomi</taxon>
        <taxon>Actinopterygii</taxon>
        <taxon>Neopterygii</taxon>
        <taxon>Teleostei</taxon>
        <taxon>Anguilliformes</taxon>
        <taxon>Anguillidae</taxon>
        <taxon>Anguilla</taxon>
    </lineage>
</organism>
<proteinExistence type="predicted"/>
<dbReference type="AlphaFoldDB" id="A0A0E9P6I3"/>
<protein>
    <submittedName>
        <fullName evidence="1">Uncharacterized protein</fullName>
    </submittedName>
</protein>
<name>A0A0E9P6I3_ANGAN</name>
<accession>A0A0E9P6I3</accession>